<evidence type="ECO:0008006" key="5">
    <source>
        <dbReference type="Google" id="ProtNLM"/>
    </source>
</evidence>
<keyword evidence="3" id="KW-0614">Plasmid</keyword>
<organism evidence="3 4">
    <name type="scientific">Deinococcus ficus</name>
    <dbReference type="NCBI Taxonomy" id="317577"/>
    <lineage>
        <taxon>Bacteria</taxon>
        <taxon>Thermotogati</taxon>
        <taxon>Deinococcota</taxon>
        <taxon>Deinococci</taxon>
        <taxon>Deinococcales</taxon>
        <taxon>Deinococcaceae</taxon>
        <taxon>Deinococcus</taxon>
    </lineage>
</organism>
<feature type="compositionally biased region" description="Pro residues" evidence="1">
    <location>
        <begin position="22"/>
        <end position="32"/>
    </location>
</feature>
<dbReference type="RefSeq" id="WP_027462732.1">
    <property type="nucleotide sequence ID" value="NZ_CP021084.1"/>
</dbReference>
<feature type="region of interest" description="Disordered" evidence="1">
    <location>
        <begin position="21"/>
        <end position="45"/>
    </location>
</feature>
<evidence type="ECO:0000313" key="3">
    <source>
        <dbReference type="EMBL" id="ASN83289.1"/>
    </source>
</evidence>
<protein>
    <recommendedName>
        <fullName evidence="5">Phospholipase D-like domain-containing protein</fullName>
    </recommendedName>
</protein>
<dbReference type="Proteomes" id="UP000259030">
    <property type="component" value="Plasmid pDFI3"/>
</dbReference>
<dbReference type="KEGG" id="dfc:DFI_19005"/>
<evidence type="ECO:0000256" key="1">
    <source>
        <dbReference type="SAM" id="MobiDB-lite"/>
    </source>
</evidence>
<reference evidence="3 4" key="1">
    <citation type="submission" date="2017-05" db="EMBL/GenBank/DDBJ databases">
        <title>The complete genome sequence of Deinococcus ficus isolated from the rhizosphere of the Ficus religiosa L. in Taiwan.</title>
        <authorList>
            <person name="Wu K.-M."/>
            <person name="Liao T.-L."/>
            <person name="Liu Y.-M."/>
            <person name="Young C.-C."/>
            <person name="Tsai S.-F."/>
        </authorList>
    </citation>
    <scope>NUCLEOTIDE SEQUENCE [LARGE SCALE GENOMIC DNA]</scope>
    <source>
        <strain evidence="3 4">CC-FR2-10</strain>
        <plasmid evidence="4">pdfi3</plasmid>
    </source>
</reference>
<keyword evidence="4" id="KW-1185">Reference proteome</keyword>
<keyword evidence="2" id="KW-0732">Signal</keyword>
<accession>A0A221T313</accession>
<evidence type="ECO:0000256" key="2">
    <source>
        <dbReference type="SAM" id="SignalP"/>
    </source>
</evidence>
<dbReference type="EMBL" id="CP021084">
    <property type="protein sequence ID" value="ASN83289.1"/>
    <property type="molecule type" value="Genomic_DNA"/>
</dbReference>
<feature type="compositionally biased region" description="Polar residues" evidence="1">
    <location>
        <begin position="36"/>
        <end position="45"/>
    </location>
</feature>
<geneLocation type="plasmid" evidence="4">
    <name>pdfi3</name>
</geneLocation>
<feature type="chain" id="PRO_5011230531" description="Phospholipase D-like domain-containing protein" evidence="2">
    <location>
        <begin position="19"/>
        <end position="188"/>
    </location>
</feature>
<feature type="signal peptide" evidence="2">
    <location>
        <begin position="1"/>
        <end position="18"/>
    </location>
</feature>
<name>A0A221T313_9DEIO</name>
<proteinExistence type="predicted"/>
<gene>
    <name evidence="3" type="ORF">DFI_19005</name>
</gene>
<evidence type="ECO:0000313" key="4">
    <source>
        <dbReference type="Proteomes" id="UP000259030"/>
    </source>
</evidence>
<sequence length="188" mass="20791">MHQATSLLLALLVTAAAAQPAPVRPPASPPAPTLRQASPVTPTPSKSYQAMLPDLIRQSRQIVLRVNSLKRADVAEAVRQAQINKGADVILITSKASLMERESLTMRLALMRTHTYLEERPGNPFIILDGVAYTGFGLVDFGRVNREPSGSAATFITWAQAFIDAHKKVDPVWMVREWTWLNLKIRLN</sequence>
<dbReference type="AlphaFoldDB" id="A0A221T313"/>